<evidence type="ECO:0000313" key="2">
    <source>
        <dbReference type="EMBL" id="MCQ8118685.1"/>
    </source>
</evidence>
<dbReference type="Pfam" id="PF00535">
    <property type="entry name" value="Glycos_transf_2"/>
    <property type="match status" value="1"/>
</dbReference>
<evidence type="ECO:0000259" key="1">
    <source>
        <dbReference type="Pfam" id="PF00535"/>
    </source>
</evidence>
<feature type="domain" description="Glycosyltransferase 2-like" evidence="1">
    <location>
        <begin position="10"/>
        <end position="141"/>
    </location>
</feature>
<dbReference type="InterPro" id="IPR029044">
    <property type="entry name" value="Nucleotide-diphossugar_trans"/>
</dbReference>
<gene>
    <name evidence="2" type="ORF">NP589_14705</name>
</gene>
<dbReference type="PANTHER" id="PTHR22916">
    <property type="entry name" value="GLYCOSYLTRANSFERASE"/>
    <property type="match status" value="1"/>
</dbReference>
<dbReference type="Proteomes" id="UP001524570">
    <property type="component" value="Unassembled WGS sequence"/>
</dbReference>
<dbReference type="SUPFAM" id="SSF53448">
    <property type="entry name" value="Nucleotide-diphospho-sugar transferases"/>
    <property type="match status" value="1"/>
</dbReference>
<keyword evidence="3" id="KW-1185">Reference proteome</keyword>
<proteinExistence type="predicted"/>
<dbReference type="InterPro" id="IPR001173">
    <property type="entry name" value="Glyco_trans_2-like"/>
</dbReference>
<dbReference type="PANTHER" id="PTHR22916:SF3">
    <property type="entry name" value="UDP-GLCNAC:BETAGAL BETA-1,3-N-ACETYLGLUCOSAMINYLTRANSFERASE-LIKE PROTEIN 1"/>
    <property type="match status" value="1"/>
</dbReference>
<name>A0ABT1TV88_9GAMM</name>
<accession>A0ABT1TV88</accession>
<evidence type="ECO:0000313" key="3">
    <source>
        <dbReference type="Proteomes" id="UP001524570"/>
    </source>
</evidence>
<reference evidence="2 3" key="1">
    <citation type="submission" date="2022-07" db="EMBL/GenBank/DDBJ databases">
        <title>Methylomonas rivi sp. nov., Methylomonas rosea sp. nov., Methylomonas aureus sp. nov. and Methylomonas subterranea sp. nov., four novel methanotrophs isolated from a freshwater creek and the deep terrestrial subsurface.</title>
        <authorList>
            <person name="Abin C."/>
            <person name="Sankaranarayanan K."/>
            <person name="Garner C."/>
            <person name="Sindelar R."/>
            <person name="Kotary K."/>
            <person name="Garner R."/>
            <person name="Barclay S."/>
            <person name="Lawson P."/>
            <person name="Krumholz L."/>
        </authorList>
    </citation>
    <scope>NUCLEOTIDE SEQUENCE [LARGE SCALE GENOMIC DNA]</scope>
    <source>
        <strain evidence="2 3">WSC-7</strain>
    </source>
</reference>
<organism evidence="2 3">
    <name type="scientific">Methylomonas rosea</name>
    <dbReference type="NCBI Taxonomy" id="2952227"/>
    <lineage>
        <taxon>Bacteria</taxon>
        <taxon>Pseudomonadati</taxon>
        <taxon>Pseudomonadota</taxon>
        <taxon>Gammaproteobacteria</taxon>
        <taxon>Methylococcales</taxon>
        <taxon>Methylococcaceae</taxon>
        <taxon>Methylomonas</taxon>
    </lineage>
</organism>
<dbReference type="Gene3D" id="3.90.550.10">
    <property type="entry name" value="Spore Coat Polysaccharide Biosynthesis Protein SpsA, Chain A"/>
    <property type="match status" value="1"/>
</dbReference>
<dbReference type="CDD" id="cd00761">
    <property type="entry name" value="Glyco_tranf_GTA_type"/>
    <property type="match status" value="1"/>
</dbReference>
<comment type="caution">
    <text evidence="2">The sequence shown here is derived from an EMBL/GenBank/DDBJ whole genome shotgun (WGS) entry which is preliminary data.</text>
</comment>
<protein>
    <submittedName>
        <fullName evidence="2">Glycosyltransferase</fullName>
    </submittedName>
</protein>
<dbReference type="RefSeq" id="WP_256607667.1">
    <property type="nucleotide sequence ID" value="NZ_JANIBL010000047.1"/>
</dbReference>
<sequence length="351" mass="39670">MNKHTRPLLTIGIPTWNRADYLVKNIEQIISQLGELTYPIEILVSDNCSTDDTKARVEQYLNKDLPIRYIRNSENIGPDLNIAQCFNQAAGQYVLIFGDDDLLIDGSLKHLESLLARKNYGVVSVRAYGYDFDFRAEYPGGGEKLYEFADSNEFIIKLGKFSTLISVNIISKDYLQGVDANDYCGTNLVHIDLIYSAALKAPVNLYVDSYLVAYKRNNSGGYSFSDVFVDKFGAIVDKYIDSGLSVDTKHKLESDMLIGYYPYYVLRARLQGTEDLGIAYSRFNTRFSRHWAFYCFVVPIFNLPKGLAITYGAISVFIGRILTGDLRRGCAFAWVRLRKLVGAYSSDFNSL</sequence>
<dbReference type="EMBL" id="JANIBL010000047">
    <property type="protein sequence ID" value="MCQ8118685.1"/>
    <property type="molecule type" value="Genomic_DNA"/>
</dbReference>